<dbReference type="SUPFAM" id="SSF56954">
    <property type="entry name" value="Outer membrane efflux proteins (OEP)"/>
    <property type="match status" value="1"/>
</dbReference>
<dbReference type="InterPro" id="IPR010131">
    <property type="entry name" value="MdtP/NodT-like"/>
</dbReference>
<keyword evidence="4" id="KW-1185">Reference proteome</keyword>
<protein>
    <submittedName>
        <fullName evidence="3">Outer membrane protein TolC</fullName>
    </submittedName>
</protein>
<dbReference type="EMBL" id="QGTJ01000001">
    <property type="protein sequence ID" value="PWV65887.1"/>
    <property type="molecule type" value="Genomic_DNA"/>
</dbReference>
<feature type="signal peptide" evidence="2">
    <location>
        <begin position="1"/>
        <end position="25"/>
    </location>
</feature>
<dbReference type="Proteomes" id="UP000246569">
    <property type="component" value="Unassembled WGS sequence"/>
</dbReference>
<name>A0A317N0A5_9GAMM</name>
<feature type="chain" id="PRO_5016244367" evidence="2">
    <location>
        <begin position="26"/>
        <end position="539"/>
    </location>
</feature>
<comment type="caution">
    <text evidence="3">The sequence shown here is derived from an EMBL/GenBank/DDBJ whole genome shotgun (WGS) entry which is preliminary data.</text>
</comment>
<proteinExistence type="predicted"/>
<keyword evidence="2" id="KW-0732">Signal</keyword>
<sequence>MSVPHQSLFHRVSVLGLVCSLSACAISPQPLTEAEHRTRVEVDRAAIVNDQVAVTAPLTLPEAIARALKYNYDHRLAVMESVLQDRQLTVANFAMLPRLALNAGYTARDNDLASVSKDVYPIERDRETNYQTSNDRAHRFIDLTFTWNLLDFGVGYYQAKQQADRVLVARERRRKVVNNIVKEVSTAYWRAATAERLLPRIEPALAQAEKALAASGSIERDRLQPMIPVLEYRRNLLQMVGQLRRLHADMQVAKAQLAGLINAPTDAPLPIALAERGELPAPTALQESLPTLETVGLFYRPDLREEAYQARIDRNGVRKEMIRLLPGLSIIGSTNYDSNSYLLNRAWAEAGIRATYNLINLAAGPSIIDAAESQAEIGEWRRRALTIAALVQINVAYQQYVHAQQEFADARELNLVEERLLRAVRNATEAQAQSGFEHIRHQVAALTTQLERDRALTDLQTALANVFVSIGVDPYDGPIEGVELNDMSTAIATRLALWQKGRLPEAMVQAATAPAPTTDAQVSTGTPHDGAQDSVVAAR</sequence>
<organism evidence="3 4">
    <name type="scientific">Plasticicumulans acidivorans</name>
    <dbReference type="NCBI Taxonomy" id="886464"/>
    <lineage>
        <taxon>Bacteria</taxon>
        <taxon>Pseudomonadati</taxon>
        <taxon>Pseudomonadota</taxon>
        <taxon>Gammaproteobacteria</taxon>
        <taxon>Candidatus Competibacteraceae</taxon>
        <taxon>Plasticicumulans</taxon>
    </lineage>
</organism>
<evidence type="ECO:0000256" key="1">
    <source>
        <dbReference type="SAM" id="MobiDB-lite"/>
    </source>
</evidence>
<dbReference type="GO" id="GO:0015562">
    <property type="term" value="F:efflux transmembrane transporter activity"/>
    <property type="evidence" value="ECO:0007669"/>
    <property type="project" value="InterPro"/>
</dbReference>
<feature type="region of interest" description="Disordered" evidence="1">
    <location>
        <begin position="511"/>
        <end position="539"/>
    </location>
</feature>
<dbReference type="RefSeq" id="WP_110016871.1">
    <property type="nucleotide sequence ID" value="NZ_QGTJ01000001.1"/>
</dbReference>
<dbReference type="PANTHER" id="PTHR30203">
    <property type="entry name" value="OUTER MEMBRANE CATION EFFLUX PROTEIN"/>
    <property type="match status" value="1"/>
</dbReference>
<reference evidence="3 4" key="1">
    <citation type="submission" date="2018-05" db="EMBL/GenBank/DDBJ databases">
        <title>Genomic Encyclopedia of Type Strains, Phase IV (KMG-IV): sequencing the most valuable type-strain genomes for metagenomic binning, comparative biology and taxonomic classification.</title>
        <authorList>
            <person name="Goeker M."/>
        </authorList>
    </citation>
    <scope>NUCLEOTIDE SEQUENCE [LARGE SCALE GENOMIC DNA]</scope>
    <source>
        <strain evidence="3 4">DSM 23606</strain>
    </source>
</reference>
<feature type="compositionally biased region" description="Low complexity" evidence="1">
    <location>
        <begin position="511"/>
        <end position="520"/>
    </location>
</feature>
<dbReference type="AlphaFoldDB" id="A0A317N0A5"/>
<evidence type="ECO:0000313" key="4">
    <source>
        <dbReference type="Proteomes" id="UP000246569"/>
    </source>
</evidence>
<dbReference type="OrthoDB" id="9764652at2"/>
<evidence type="ECO:0000313" key="3">
    <source>
        <dbReference type="EMBL" id="PWV65887.1"/>
    </source>
</evidence>
<dbReference type="Gene3D" id="1.20.1600.10">
    <property type="entry name" value="Outer membrane efflux proteins (OEP)"/>
    <property type="match status" value="1"/>
</dbReference>
<dbReference type="PANTHER" id="PTHR30203:SF30">
    <property type="entry name" value="OUTER MEMBRANE PROTEIN-RELATED"/>
    <property type="match status" value="1"/>
</dbReference>
<accession>A0A317N0A5</accession>
<gene>
    <name evidence="3" type="ORF">C7443_101373</name>
</gene>
<evidence type="ECO:0000256" key="2">
    <source>
        <dbReference type="SAM" id="SignalP"/>
    </source>
</evidence>